<dbReference type="RefSeq" id="WP_005729679.1">
    <property type="nucleotide sequence ID" value="NZ_CP083392.1"/>
</dbReference>
<gene>
    <name evidence="1" type="ORF">CEE75_11045</name>
</gene>
<comment type="caution">
    <text evidence="1">The sequence shown here is derived from an EMBL/GenBank/DDBJ whole genome shotgun (WGS) entry which is preliminary data.</text>
</comment>
<evidence type="ECO:0000313" key="2">
    <source>
        <dbReference type="Proteomes" id="UP000295195"/>
    </source>
</evidence>
<proteinExistence type="predicted"/>
<organism evidence="1 2">
    <name type="scientific">Lactobacillus crispatus</name>
    <dbReference type="NCBI Taxonomy" id="47770"/>
    <lineage>
        <taxon>Bacteria</taxon>
        <taxon>Bacillati</taxon>
        <taxon>Bacillota</taxon>
        <taxon>Bacilli</taxon>
        <taxon>Lactobacillales</taxon>
        <taxon>Lactobacillaceae</taxon>
        <taxon>Lactobacillus</taxon>
    </lineage>
</organism>
<protein>
    <submittedName>
        <fullName evidence="1">Uncharacterized protein</fullName>
    </submittedName>
</protein>
<dbReference type="Proteomes" id="UP000295195">
    <property type="component" value="Unassembled WGS sequence"/>
</dbReference>
<dbReference type="AlphaFoldDB" id="A0A4R6CQT3"/>
<name>A0A4R6CQT3_9LACO</name>
<reference evidence="1 2" key="1">
    <citation type="submission" date="2017-06" db="EMBL/GenBank/DDBJ databases">
        <authorList>
            <person name="Swanenburg J."/>
            <person name="Kort R."/>
        </authorList>
    </citation>
    <scope>NUCLEOTIDE SEQUENCE [LARGE SCALE GENOMIC DNA]</scope>
    <source>
        <strain evidence="1 2">RL05</strain>
    </source>
</reference>
<dbReference type="EMBL" id="NKLP01000210">
    <property type="protein sequence ID" value="TDN29380.1"/>
    <property type="molecule type" value="Genomic_DNA"/>
</dbReference>
<evidence type="ECO:0000313" key="1">
    <source>
        <dbReference type="EMBL" id="TDN29380.1"/>
    </source>
</evidence>
<accession>A0A4R6CQT3</accession>
<sequence>MEAKQGKELAKELNYQKIEKQRDFYAGWDCLTVVVGNTVHAIGQNCEYRTPLDFIEEQLADDADKFMVKGQFTDAKDMYQYLFENCDNREELTSFLEDYFDGMEMADYGR</sequence>